<dbReference type="InterPro" id="IPR028096">
    <property type="entry name" value="EfeO_Cupredoxin"/>
</dbReference>
<dbReference type="Proteomes" id="UP000252182">
    <property type="component" value="Chromosome"/>
</dbReference>
<name>A0A345D846_9BURK</name>
<accession>A0A345D846</accession>
<dbReference type="KEGG" id="hyf:DTO96_100243"/>
<keyword evidence="2" id="KW-0732">Signal</keyword>
<evidence type="ECO:0000313" key="5">
    <source>
        <dbReference type="Proteomes" id="UP000252182"/>
    </source>
</evidence>
<dbReference type="AlphaFoldDB" id="A0A345D846"/>
<feature type="chain" id="PRO_5016599656" description="EfeO-type cupredoxin-like domain-containing protein" evidence="2">
    <location>
        <begin position="33"/>
        <end position="120"/>
    </location>
</feature>
<evidence type="ECO:0000256" key="2">
    <source>
        <dbReference type="SAM" id="SignalP"/>
    </source>
</evidence>
<feature type="domain" description="EfeO-type cupredoxin-like" evidence="3">
    <location>
        <begin position="18"/>
        <end position="119"/>
    </location>
</feature>
<dbReference type="GO" id="GO:0042597">
    <property type="term" value="C:periplasmic space"/>
    <property type="evidence" value="ECO:0007669"/>
    <property type="project" value="UniProtKB-SubCell"/>
</dbReference>
<keyword evidence="5" id="KW-1185">Reference proteome</keyword>
<comment type="subcellular location">
    <subcellularLocation>
        <location evidence="1">Periplasm</location>
    </subcellularLocation>
</comment>
<evidence type="ECO:0000259" key="3">
    <source>
        <dbReference type="Pfam" id="PF13473"/>
    </source>
</evidence>
<sequence length="120" mass="13347">MTDSKNFHMNKMKMVAITLWSGMFLFASEVHAEDLSINITIKDHRFYPSVSKVPAGVAFKIVFINTDKTSEDPASESMCFEKTVAGGSRQVIQIDPLQVGSYNFFGQFSRDTAQGTIIAE</sequence>
<dbReference type="SUPFAM" id="SSF49503">
    <property type="entry name" value="Cupredoxins"/>
    <property type="match status" value="1"/>
</dbReference>
<dbReference type="Gene3D" id="2.60.40.420">
    <property type="entry name" value="Cupredoxins - blue copper proteins"/>
    <property type="match status" value="1"/>
</dbReference>
<organism evidence="4 5">
    <name type="scientific">Ephemeroptericola cinctiostellae</name>
    <dbReference type="NCBI Taxonomy" id="2268024"/>
    <lineage>
        <taxon>Bacteria</taxon>
        <taxon>Pseudomonadati</taxon>
        <taxon>Pseudomonadota</taxon>
        <taxon>Betaproteobacteria</taxon>
        <taxon>Burkholderiales</taxon>
        <taxon>Burkholderiaceae</taxon>
        <taxon>Ephemeroptericola</taxon>
    </lineage>
</organism>
<protein>
    <recommendedName>
        <fullName evidence="3">EfeO-type cupredoxin-like domain-containing protein</fullName>
    </recommendedName>
</protein>
<gene>
    <name evidence="4" type="ORF">DTO96_100243</name>
</gene>
<proteinExistence type="predicted"/>
<dbReference type="EMBL" id="CP031124">
    <property type="protein sequence ID" value="AXF84534.1"/>
    <property type="molecule type" value="Genomic_DNA"/>
</dbReference>
<evidence type="ECO:0000256" key="1">
    <source>
        <dbReference type="ARBA" id="ARBA00004418"/>
    </source>
</evidence>
<evidence type="ECO:0000313" key="4">
    <source>
        <dbReference type="EMBL" id="AXF84534.1"/>
    </source>
</evidence>
<dbReference type="Pfam" id="PF13473">
    <property type="entry name" value="Cupredoxin_1"/>
    <property type="match status" value="1"/>
</dbReference>
<dbReference type="InterPro" id="IPR008972">
    <property type="entry name" value="Cupredoxin"/>
</dbReference>
<reference evidence="5" key="1">
    <citation type="submission" date="2018-07" db="EMBL/GenBank/DDBJ databases">
        <authorList>
            <person name="Kim H."/>
        </authorList>
    </citation>
    <scope>NUCLEOTIDE SEQUENCE [LARGE SCALE GENOMIC DNA]</scope>
    <source>
        <strain evidence="5">F02</strain>
    </source>
</reference>
<feature type="signal peptide" evidence="2">
    <location>
        <begin position="1"/>
        <end position="32"/>
    </location>
</feature>